<sequence>MSDLLTQDIDRTSERLSRLRVDDSGSLSPSETTYRDVVFDANHHLGTLVDAVGHLVTILQGNTLYAQAVCSIAVHGWRQGPTDEEYHGYLAALDTNLAHLLGLVHGLTSLLLDVAQTGFYQPLPKTLTQALSMDCLRCMVMDHILVPAYSTTENALLSPSAYGYPSASLERIALDIRGGDWLQLLFDNPSRVRWVGLHASDDCRPRESSWSRAMYRIAATATRVETLVLSGGQNIDIETLGYIMKHGFQCGALSAMRAFSVDTLLGPPAVHHLFFGFAQSQVTHLRLVVNHFNQWAPGFSSAYIDLLASLLPHLEEVILDQIGMTEVSQLPGNLHDWALAFRQIPNLRRIGLASLFVLDVHGPCQACPESDSGSDSDSNDSESEHEEDVLLDEKILPPESPMSPIPPPLSCLDHNLCVLAAWTETFLDEHLQCPTLAEFWLLGVRAPATSRFAVSGGGVGYRQHLSTGDVKFMVYQTTRDGWWWERLRPVEAD</sequence>
<keyword evidence="2" id="KW-1185">Reference proteome</keyword>
<organism evidence="1 2">
    <name type="scientific">Artomyces pyxidatus</name>
    <dbReference type="NCBI Taxonomy" id="48021"/>
    <lineage>
        <taxon>Eukaryota</taxon>
        <taxon>Fungi</taxon>
        <taxon>Dikarya</taxon>
        <taxon>Basidiomycota</taxon>
        <taxon>Agaricomycotina</taxon>
        <taxon>Agaricomycetes</taxon>
        <taxon>Russulales</taxon>
        <taxon>Auriscalpiaceae</taxon>
        <taxon>Artomyces</taxon>
    </lineage>
</organism>
<reference evidence="1" key="2">
    <citation type="journal article" date="2022" name="New Phytol.">
        <title>Evolutionary transition to the ectomycorrhizal habit in the genomes of a hyperdiverse lineage of mushroom-forming fungi.</title>
        <authorList>
            <person name="Looney B."/>
            <person name="Miyauchi S."/>
            <person name="Morin E."/>
            <person name="Drula E."/>
            <person name="Courty P.E."/>
            <person name="Kohler A."/>
            <person name="Kuo A."/>
            <person name="LaButti K."/>
            <person name="Pangilinan J."/>
            <person name="Lipzen A."/>
            <person name="Riley R."/>
            <person name="Andreopoulos W."/>
            <person name="He G."/>
            <person name="Johnson J."/>
            <person name="Nolan M."/>
            <person name="Tritt A."/>
            <person name="Barry K.W."/>
            <person name="Grigoriev I.V."/>
            <person name="Nagy L.G."/>
            <person name="Hibbett D."/>
            <person name="Henrissat B."/>
            <person name="Matheny P.B."/>
            <person name="Labbe J."/>
            <person name="Martin F.M."/>
        </authorList>
    </citation>
    <scope>NUCLEOTIDE SEQUENCE</scope>
    <source>
        <strain evidence="1">HHB10654</strain>
    </source>
</reference>
<proteinExistence type="predicted"/>
<dbReference type="EMBL" id="MU277203">
    <property type="protein sequence ID" value="KAI0063331.1"/>
    <property type="molecule type" value="Genomic_DNA"/>
</dbReference>
<name>A0ACB8T5D4_9AGAM</name>
<reference evidence="1" key="1">
    <citation type="submission" date="2021-03" db="EMBL/GenBank/DDBJ databases">
        <authorList>
            <consortium name="DOE Joint Genome Institute"/>
            <person name="Ahrendt S."/>
            <person name="Looney B.P."/>
            <person name="Miyauchi S."/>
            <person name="Morin E."/>
            <person name="Drula E."/>
            <person name="Courty P.E."/>
            <person name="Chicoki N."/>
            <person name="Fauchery L."/>
            <person name="Kohler A."/>
            <person name="Kuo A."/>
            <person name="Labutti K."/>
            <person name="Pangilinan J."/>
            <person name="Lipzen A."/>
            <person name="Riley R."/>
            <person name="Andreopoulos W."/>
            <person name="He G."/>
            <person name="Johnson J."/>
            <person name="Barry K.W."/>
            <person name="Grigoriev I.V."/>
            <person name="Nagy L."/>
            <person name="Hibbett D."/>
            <person name="Henrissat B."/>
            <person name="Matheny P.B."/>
            <person name="Labbe J."/>
            <person name="Martin F."/>
        </authorList>
    </citation>
    <scope>NUCLEOTIDE SEQUENCE</scope>
    <source>
        <strain evidence="1">HHB10654</strain>
    </source>
</reference>
<comment type="caution">
    <text evidence="1">The sequence shown here is derived from an EMBL/GenBank/DDBJ whole genome shotgun (WGS) entry which is preliminary data.</text>
</comment>
<evidence type="ECO:0000313" key="2">
    <source>
        <dbReference type="Proteomes" id="UP000814140"/>
    </source>
</evidence>
<dbReference type="Proteomes" id="UP000814140">
    <property type="component" value="Unassembled WGS sequence"/>
</dbReference>
<evidence type="ECO:0000313" key="1">
    <source>
        <dbReference type="EMBL" id="KAI0063331.1"/>
    </source>
</evidence>
<accession>A0ACB8T5D4</accession>
<protein>
    <submittedName>
        <fullName evidence="1">Uncharacterized protein</fullName>
    </submittedName>
</protein>
<gene>
    <name evidence="1" type="ORF">BV25DRAFT_1915249</name>
</gene>